<proteinExistence type="predicted"/>
<keyword evidence="2" id="KW-0489">Methyltransferase</keyword>
<keyword evidence="2" id="KW-0808">Transferase</keyword>
<comment type="caution">
    <text evidence="2">The sequence shown here is derived from an EMBL/GenBank/DDBJ whole genome shotgun (WGS) entry which is preliminary data.</text>
</comment>
<reference evidence="2 3" key="1">
    <citation type="submission" date="2022-12" db="EMBL/GenBank/DDBJ databases">
        <authorList>
            <person name="Muema E."/>
        </authorList>
    </citation>
    <scope>NUCLEOTIDE SEQUENCE [LARGE SCALE GENOMIC DNA]</scope>
    <source>
        <strain evidence="3">1330</strain>
    </source>
</reference>
<dbReference type="EMBL" id="JAPYKO010000013">
    <property type="protein sequence ID" value="MEI9404181.1"/>
    <property type="molecule type" value="Genomic_DNA"/>
</dbReference>
<dbReference type="GO" id="GO:0008168">
    <property type="term" value="F:methyltransferase activity"/>
    <property type="evidence" value="ECO:0007669"/>
    <property type="project" value="UniProtKB-KW"/>
</dbReference>
<feature type="domain" description="Methyltransferase type 12" evidence="1">
    <location>
        <begin position="20"/>
        <end position="123"/>
    </location>
</feature>
<accession>A0ABU8KER6</accession>
<dbReference type="Gene3D" id="3.40.50.150">
    <property type="entry name" value="Vaccinia Virus protein VP39"/>
    <property type="match status" value="1"/>
</dbReference>
<dbReference type="Proteomes" id="UP001366503">
    <property type="component" value="Unassembled WGS sequence"/>
</dbReference>
<sequence length="346" mass="38714">MQRLDQLRRHLDKETMIGIEIGPFFNPVAPKSEGWNTVVVDTQDGQALRAAARNHTEEVIRQRVGNIEDVDIVWSGQPLDVVALERNPGGYDFLVASHVIEHTPDMLSFLQQCSRLLKPEGIISLGVPDMRKCFDLLKAPTGIREILAAHRERRVRHVPETLFEARSRAAMRGNKGAWVSGDQSAIGLAHPFDHALQSYKEDLANSSTPGPYVDAHAWFFTPSLFQLVVMELHAMGLLSLKIAWLEENLGSEFIVQMRRAHPIEVMSPAELSAERIRLTLKHYAEFDREVGPSYRSVALPEKEVVEVPVTVIVEVPVKALPEPTLDLAKRLASRILRKVLSLLGVA</sequence>
<evidence type="ECO:0000313" key="3">
    <source>
        <dbReference type="Proteomes" id="UP001366503"/>
    </source>
</evidence>
<dbReference type="SUPFAM" id="SSF53335">
    <property type="entry name" value="S-adenosyl-L-methionine-dependent methyltransferases"/>
    <property type="match status" value="1"/>
</dbReference>
<name>A0ABU8KER6_9HYPH</name>
<organism evidence="2 3">
    <name type="scientific">Mesorhizobium argentiipisi</name>
    <dbReference type="NCBI Taxonomy" id="3015175"/>
    <lineage>
        <taxon>Bacteria</taxon>
        <taxon>Pseudomonadati</taxon>
        <taxon>Pseudomonadota</taxon>
        <taxon>Alphaproteobacteria</taxon>
        <taxon>Hyphomicrobiales</taxon>
        <taxon>Phyllobacteriaceae</taxon>
        <taxon>Mesorhizobium</taxon>
    </lineage>
</organism>
<evidence type="ECO:0000259" key="1">
    <source>
        <dbReference type="Pfam" id="PF08242"/>
    </source>
</evidence>
<dbReference type="InterPro" id="IPR029063">
    <property type="entry name" value="SAM-dependent_MTases_sf"/>
</dbReference>
<dbReference type="InterPro" id="IPR013217">
    <property type="entry name" value="Methyltransf_12"/>
</dbReference>
<dbReference type="RefSeq" id="WP_337094471.1">
    <property type="nucleotide sequence ID" value="NZ_JAPYKO010000013.1"/>
</dbReference>
<evidence type="ECO:0000313" key="2">
    <source>
        <dbReference type="EMBL" id="MEI9404181.1"/>
    </source>
</evidence>
<protein>
    <submittedName>
        <fullName evidence="2">Methyltransferase</fullName>
    </submittedName>
</protein>
<dbReference type="Pfam" id="PF08242">
    <property type="entry name" value="Methyltransf_12"/>
    <property type="match status" value="1"/>
</dbReference>
<gene>
    <name evidence="2" type="ORF">O7A05_18745</name>
</gene>
<dbReference type="GO" id="GO:0032259">
    <property type="term" value="P:methylation"/>
    <property type="evidence" value="ECO:0007669"/>
    <property type="project" value="UniProtKB-KW"/>
</dbReference>
<keyword evidence="3" id="KW-1185">Reference proteome</keyword>